<reference evidence="8 9" key="1">
    <citation type="submission" date="2015-10" db="EMBL/GenBank/DDBJ databases">
        <title>The cercosporin biosynthetic gene cluster was horizontally transferred to several fungal lineages and shown to be expanded in Cercospora beticola based on microsynteny with recipient genomes.</title>
        <authorList>
            <person name="De Jonge R."/>
            <person name="Ebert M.K."/>
            <person name="Suttle J.C."/>
            <person name="Jurick Ii W.M."/>
            <person name="Secor G.A."/>
            <person name="Thomma B.P."/>
            <person name="Van De Peer Y."/>
            <person name="Bolton M.D."/>
        </authorList>
    </citation>
    <scope>NUCLEOTIDE SEQUENCE [LARGE SCALE GENOMIC DNA]</scope>
    <source>
        <strain evidence="8 9">09-40</strain>
    </source>
</reference>
<dbReference type="AlphaFoldDB" id="A0A2G5HM61"/>
<feature type="region of interest" description="Disordered" evidence="6">
    <location>
        <begin position="186"/>
        <end position="253"/>
    </location>
</feature>
<dbReference type="InterPro" id="IPR050675">
    <property type="entry name" value="OAF3"/>
</dbReference>
<dbReference type="OrthoDB" id="3645825at2759"/>
<dbReference type="SMART" id="SM00066">
    <property type="entry name" value="GAL4"/>
    <property type="match status" value="1"/>
</dbReference>
<dbReference type="Pfam" id="PF00172">
    <property type="entry name" value="Zn_clus"/>
    <property type="match status" value="1"/>
</dbReference>
<keyword evidence="4" id="KW-0804">Transcription</keyword>
<sequence>MSTITSTTSTMSTGVSKTTSRRRRSAPKLKESCDCCAIAKVRCTRERPSCLRCRSKGNDCQYSISRRAGRKTMRNITVTPISRSGSDTSSSIGSPVQVSAKPSFVHVERSSFSDSSPSSSTSSTFGDYVHGLPIPPCTTPEMTEHLYNNQDLAMWTQAAFISSQGETDANADWYSLADSFSHSTLASSRHPYESKPHPTTPTSPTSSSSPSEEEEDSPILESIEFPPLTTLPHPHSQLLSSDEYNNTSEDPDIPFPQDIPLFGSTHQEAFLFAETEAIREELRLVANYVSTLEERVDRGVRCAGLQQKAAMEAKALCGDLESNDVDVGMEAAAGNLVARFDASDLRRRLGGIRHEIECIVGFG</sequence>
<dbReference type="InterPro" id="IPR036864">
    <property type="entry name" value="Zn2-C6_fun-type_DNA-bd_sf"/>
</dbReference>
<dbReference type="PANTHER" id="PTHR31069">
    <property type="entry name" value="OLEATE-ACTIVATED TRANSCRIPTION FACTOR 1-RELATED"/>
    <property type="match status" value="1"/>
</dbReference>
<evidence type="ECO:0000259" key="7">
    <source>
        <dbReference type="PROSITE" id="PS50048"/>
    </source>
</evidence>
<dbReference type="GO" id="GO:0000981">
    <property type="term" value="F:DNA-binding transcription factor activity, RNA polymerase II-specific"/>
    <property type="evidence" value="ECO:0007669"/>
    <property type="project" value="InterPro"/>
</dbReference>
<evidence type="ECO:0000313" key="9">
    <source>
        <dbReference type="Proteomes" id="UP000230605"/>
    </source>
</evidence>
<dbReference type="SUPFAM" id="SSF57701">
    <property type="entry name" value="Zn2/Cys6 DNA-binding domain"/>
    <property type="match status" value="1"/>
</dbReference>
<dbReference type="Proteomes" id="UP000230605">
    <property type="component" value="Chromosome 4"/>
</dbReference>
<evidence type="ECO:0000256" key="4">
    <source>
        <dbReference type="ARBA" id="ARBA00023163"/>
    </source>
</evidence>
<dbReference type="GO" id="GO:0008270">
    <property type="term" value="F:zinc ion binding"/>
    <property type="evidence" value="ECO:0007669"/>
    <property type="project" value="InterPro"/>
</dbReference>
<name>A0A2G5HM61_CERBT</name>
<organism evidence="8 9">
    <name type="scientific">Cercospora beticola</name>
    <name type="common">Sugarbeet leaf spot fungus</name>
    <dbReference type="NCBI Taxonomy" id="122368"/>
    <lineage>
        <taxon>Eukaryota</taxon>
        <taxon>Fungi</taxon>
        <taxon>Dikarya</taxon>
        <taxon>Ascomycota</taxon>
        <taxon>Pezizomycotina</taxon>
        <taxon>Dothideomycetes</taxon>
        <taxon>Dothideomycetidae</taxon>
        <taxon>Mycosphaerellales</taxon>
        <taxon>Mycosphaerellaceae</taxon>
        <taxon>Cercospora</taxon>
    </lineage>
</organism>
<evidence type="ECO:0000256" key="2">
    <source>
        <dbReference type="ARBA" id="ARBA00023015"/>
    </source>
</evidence>
<keyword evidence="3" id="KW-0238">DNA-binding</keyword>
<evidence type="ECO:0000256" key="6">
    <source>
        <dbReference type="SAM" id="MobiDB-lite"/>
    </source>
</evidence>
<dbReference type="EMBL" id="LKMD01000105">
    <property type="protein sequence ID" value="PIA93644.1"/>
    <property type="molecule type" value="Genomic_DNA"/>
</dbReference>
<keyword evidence="2" id="KW-0805">Transcription regulation</keyword>
<feature type="domain" description="Zn(2)-C6 fungal-type" evidence="7">
    <location>
        <begin position="32"/>
        <end position="62"/>
    </location>
</feature>
<evidence type="ECO:0000256" key="5">
    <source>
        <dbReference type="ARBA" id="ARBA00023242"/>
    </source>
</evidence>
<dbReference type="PANTHER" id="PTHR31069:SF31">
    <property type="entry name" value="MONODICTYPHENONE CLUSTER TRANSCRIPTION FACTOR-RELATED"/>
    <property type="match status" value="1"/>
</dbReference>
<feature type="compositionally biased region" description="Polar residues" evidence="6">
    <location>
        <begin position="237"/>
        <end position="248"/>
    </location>
</feature>
<dbReference type="PROSITE" id="PS00463">
    <property type="entry name" value="ZN2_CY6_FUNGAL_1"/>
    <property type="match status" value="1"/>
</dbReference>
<accession>A0A2G5HM61</accession>
<protein>
    <recommendedName>
        <fullName evidence="7">Zn(2)-C6 fungal-type domain-containing protein</fullName>
    </recommendedName>
</protein>
<keyword evidence="1" id="KW-0479">Metal-binding</keyword>
<evidence type="ECO:0000313" key="8">
    <source>
        <dbReference type="EMBL" id="PIA93644.1"/>
    </source>
</evidence>
<proteinExistence type="predicted"/>
<keyword evidence="5" id="KW-0539">Nucleus</keyword>
<dbReference type="PROSITE" id="PS50048">
    <property type="entry name" value="ZN2_CY6_FUNGAL_2"/>
    <property type="match status" value="1"/>
</dbReference>
<dbReference type="CDD" id="cd00067">
    <property type="entry name" value="GAL4"/>
    <property type="match status" value="1"/>
</dbReference>
<gene>
    <name evidence="8" type="ORF">CB0940_04036</name>
</gene>
<dbReference type="GO" id="GO:0003677">
    <property type="term" value="F:DNA binding"/>
    <property type="evidence" value="ECO:0007669"/>
    <property type="project" value="UniProtKB-KW"/>
</dbReference>
<evidence type="ECO:0000256" key="3">
    <source>
        <dbReference type="ARBA" id="ARBA00023125"/>
    </source>
</evidence>
<dbReference type="Gene3D" id="4.10.240.10">
    <property type="entry name" value="Zn(2)-C6 fungal-type DNA-binding domain"/>
    <property type="match status" value="1"/>
</dbReference>
<evidence type="ECO:0000256" key="1">
    <source>
        <dbReference type="ARBA" id="ARBA00022723"/>
    </source>
</evidence>
<dbReference type="PRINTS" id="PR00755">
    <property type="entry name" value="AFLATOXINBRP"/>
</dbReference>
<comment type="caution">
    <text evidence="8">The sequence shown here is derived from an EMBL/GenBank/DDBJ whole genome shotgun (WGS) entry which is preliminary data.</text>
</comment>
<feature type="compositionally biased region" description="Low complexity" evidence="6">
    <location>
        <begin position="200"/>
        <end position="210"/>
    </location>
</feature>
<feature type="region of interest" description="Disordered" evidence="6">
    <location>
        <begin position="1"/>
        <end position="24"/>
    </location>
</feature>
<feature type="compositionally biased region" description="Low complexity" evidence="6">
    <location>
        <begin position="1"/>
        <end position="18"/>
    </location>
</feature>
<dbReference type="InterPro" id="IPR001138">
    <property type="entry name" value="Zn2Cys6_DnaBD"/>
</dbReference>